<protein>
    <submittedName>
        <fullName evidence="1">Uncharacterized protein</fullName>
    </submittedName>
</protein>
<organism evidence="1 2">
    <name type="scientific">Salmonella phage Lumpael</name>
    <dbReference type="NCBI Taxonomy" id="2488859"/>
    <lineage>
        <taxon>Viruses</taxon>
        <taxon>Duplodnaviria</taxon>
        <taxon>Heunggongvirae</taxon>
        <taxon>Uroviricota</taxon>
        <taxon>Caudoviricetes</taxon>
        <taxon>Murrayvirus</taxon>
        <taxon>Murrayvirus lumpael</taxon>
    </lineage>
</organism>
<dbReference type="KEGG" id="vg:55008252"/>
<evidence type="ECO:0000313" key="1">
    <source>
        <dbReference type="EMBL" id="AZF88754.1"/>
    </source>
</evidence>
<dbReference type="GeneID" id="55008252"/>
<dbReference type="Proteomes" id="UP000270437">
    <property type="component" value="Segment"/>
</dbReference>
<dbReference type="RefSeq" id="YP_009816939.1">
    <property type="nucleotide sequence ID" value="NC_048113.1"/>
</dbReference>
<evidence type="ECO:0000313" key="2">
    <source>
        <dbReference type="Proteomes" id="UP000270437"/>
    </source>
</evidence>
<name>A0A3G8F301_9CAUD</name>
<sequence length="125" mass="14041">MVITYCKRCHTPIAMGTESGMCEQCARIVVEEAVAEASAAHLRNLAEIYGEPPVFCRIVDPKGTQTGRQLRAFRDRNRLYCRSVVVVNGVQTLGPMFRVPPSWGSSDMLRRMRGGRLYLLTNGMY</sequence>
<proteinExistence type="predicted"/>
<keyword evidence="2" id="KW-1185">Reference proteome</keyword>
<dbReference type="EMBL" id="MK125141">
    <property type="protein sequence ID" value="AZF88754.1"/>
    <property type="molecule type" value="Genomic_DNA"/>
</dbReference>
<accession>A0A3G8F301</accession>
<reference evidence="2" key="1">
    <citation type="submission" date="2018-11" db="EMBL/GenBank/DDBJ databases">
        <authorList>
            <person name="Olsen N.S."/>
            <person name="Kot W."/>
            <person name="Hansen L.H."/>
        </authorList>
    </citation>
    <scope>NUCLEOTIDE SEQUENCE [LARGE SCALE GENOMIC DNA]</scope>
</reference>